<reference evidence="1" key="1">
    <citation type="journal article" date="2023" name="G3 (Bethesda)">
        <title>A reference genome for the long-term kleptoplast-retaining sea slug Elysia crispata morphotype clarki.</title>
        <authorList>
            <person name="Eastman K.E."/>
            <person name="Pendleton A.L."/>
            <person name="Shaikh M.A."/>
            <person name="Suttiyut T."/>
            <person name="Ogas R."/>
            <person name="Tomko P."/>
            <person name="Gavelis G."/>
            <person name="Widhalm J.R."/>
            <person name="Wisecaver J.H."/>
        </authorList>
    </citation>
    <scope>NUCLEOTIDE SEQUENCE</scope>
    <source>
        <strain evidence="1">ECLA1</strain>
    </source>
</reference>
<protein>
    <submittedName>
        <fullName evidence="1">Uncharacterized protein</fullName>
    </submittedName>
</protein>
<keyword evidence="2" id="KW-1185">Reference proteome</keyword>
<sequence length="92" mass="10359">MPVQSGYGAAIFNHVMLEMLICPQRVLGARYLYFHPHLEYPMTWTQIWVANEGRDTCAARDRSSVKGIVSTLLDEDNLPFNDRDSVNSTGLG</sequence>
<evidence type="ECO:0000313" key="2">
    <source>
        <dbReference type="Proteomes" id="UP001283361"/>
    </source>
</evidence>
<comment type="caution">
    <text evidence="1">The sequence shown here is derived from an EMBL/GenBank/DDBJ whole genome shotgun (WGS) entry which is preliminary data.</text>
</comment>
<dbReference type="Proteomes" id="UP001283361">
    <property type="component" value="Unassembled WGS sequence"/>
</dbReference>
<accession>A0AAE1AGF4</accession>
<evidence type="ECO:0000313" key="1">
    <source>
        <dbReference type="EMBL" id="KAK3787418.1"/>
    </source>
</evidence>
<organism evidence="1 2">
    <name type="scientific">Elysia crispata</name>
    <name type="common">lettuce slug</name>
    <dbReference type="NCBI Taxonomy" id="231223"/>
    <lineage>
        <taxon>Eukaryota</taxon>
        <taxon>Metazoa</taxon>
        <taxon>Spiralia</taxon>
        <taxon>Lophotrochozoa</taxon>
        <taxon>Mollusca</taxon>
        <taxon>Gastropoda</taxon>
        <taxon>Heterobranchia</taxon>
        <taxon>Euthyneura</taxon>
        <taxon>Panpulmonata</taxon>
        <taxon>Sacoglossa</taxon>
        <taxon>Placobranchoidea</taxon>
        <taxon>Plakobranchidae</taxon>
        <taxon>Elysia</taxon>
    </lineage>
</organism>
<dbReference type="AlphaFoldDB" id="A0AAE1AGF4"/>
<name>A0AAE1AGF4_9GAST</name>
<gene>
    <name evidence="1" type="ORF">RRG08_032374</name>
</gene>
<dbReference type="EMBL" id="JAWDGP010001865">
    <property type="protein sequence ID" value="KAK3787418.1"/>
    <property type="molecule type" value="Genomic_DNA"/>
</dbReference>
<proteinExistence type="predicted"/>